<feature type="repeat" description="ANK" evidence="1">
    <location>
        <begin position="188"/>
        <end position="221"/>
    </location>
</feature>
<dbReference type="InterPro" id="IPR036770">
    <property type="entry name" value="Ankyrin_rpt-contain_sf"/>
</dbReference>
<gene>
    <name evidence="3" type="ORF">O3M35_007648</name>
</gene>
<dbReference type="Proteomes" id="UP001461498">
    <property type="component" value="Unassembled WGS sequence"/>
</dbReference>
<feature type="repeat" description="ANK" evidence="1">
    <location>
        <begin position="49"/>
        <end position="81"/>
    </location>
</feature>
<dbReference type="EMBL" id="JAPXFL010000004">
    <property type="protein sequence ID" value="KAK9507879.1"/>
    <property type="molecule type" value="Genomic_DNA"/>
</dbReference>
<feature type="repeat" description="ANK" evidence="1">
    <location>
        <begin position="128"/>
        <end position="156"/>
    </location>
</feature>
<feature type="repeat" description="ANK" evidence="1">
    <location>
        <begin position="259"/>
        <end position="291"/>
    </location>
</feature>
<dbReference type="PROSITE" id="PS50225">
    <property type="entry name" value="SOCS"/>
    <property type="match status" value="1"/>
</dbReference>
<feature type="repeat" description="ANK" evidence="1">
    <location>
        <begin position="225"/>
        <end position="257"/>
    </location>
</feature>
<feature type="repeat" description="ANK" evidence="1">
    <location>
        <begin position="82"/>
        <end position="114"/>
    </location>
</feature>
<organism evidence="3 4">
    <name type="scientific">Rhynocoris fuscipes</name>
    <dbReference type="NCBI Taxonomy" id="488301"/>
    <lineage>
        <taxon>Eukaryota</taxon>
        <taxon>Metazoa</taxon>
        <taxon>Ecdysozoa</taxon>
        <taxon>Arthropoda</taxon>
        <taxon>Hexapoda</taxon>
        <taxon>Insecta</taxon>
        <taxon>Pterygota</taxon>
        <taxon>Neoptera</taxon>
        <taxon>Paraneoptera</taxon>
        <taxon>Hemiptera</taxon>
        <taxon>Heteroptera</taxon>
        <taxon>Panheteroptera</taxon>
        <taxon>Cimicomorpha</taxon>
        <taxon>Reduviidae</taxon>
        <taxon>Harpactorinae</taxon>
        <taxon>Harpactorini</taxon>
        <taxon>Rhynocoris</taxon>
    </lineage>
</organism>
<sequence>MYAPMQTNNYLGSNPLQRQLADSIVKMSPIDDIRILLATGAKANEPVTQGLRPLHYAVWKNYPEAVVLLLVRGGDINARDECGYSALHLSAEHGYTDLVGLLLSEGAKVDFRENTDEPFPRTTICDEPLRLAIRNKHIEIAKMLLEHGADPNKRYFFGAEINLVSPLDIDFLQLLLMYGANPNTRDRGGLTPLMKAARLPQGMQSVLLLISYGADVNAMTDERHDYRTVLHYAVLSGNLDIVNLLIKQGASVNYPPEISKPTVLDLAILRGDPELVKMLILAGANVNSSSPIIGSPLHVVCSDGITNRLELITILLGAGADPNMIVDSDDGPPLRPVLPEYVAANEEPNMQIIKLLLQHGAKVIMKTQYRHPHGILNSLQYISRNTKLFNCLMEAAENFDVCMIRRNPCLSAEQKQVLLEYAMKPLSLRHQCRLYIRKLLGCKNLREKVQELPLPQFLHHYLLYDFI</sequence>
<dbReference type="EMBL" id="JAPXFL010000004">
    <property type="protein sequence ID" value="KAK9507880.1"/>
    <property type="molecule type" value="Genomic_DNA"/>
</dbReference>
<comment type="caution">
    <text evidence="3">The sequence shown here is derived from an EMBL/GenBank/DDBJ whole genome shotgun (WGS) entry which is preliminary data.</text>
</comment>
<dbReference type="InterPro" id="IPR001496">
    <property type="entry name" value="SOCS_box"/>
</dbReference>
<dbReference type="InterPro" id="IPR036036">
    <property type="entry name" value="SOCS_box-like_dom_sf"/>
</dbReference>
<dbReference type="PANTHER" id="PTHR46224">
    <property type="entry name" value="ANKYRIN REPEAT FAMILY PROTEIN"/>
    <property type="match status" value="1"/>
</dbReference>
<dbReference type="GO" id="GO:0035556">
    <property type="term" value="P:intracellular signal transduction"/>
    <property type="evidence" value="ECO:0007669"/>
    <property type="project" value="InterPro"/>
</dbReference>
<dbReference type="PROSITE" id="PS50297">
    <property type="entry name" value="ANK_REP_REGION"/>
    <property type="match status" value="5"/>
</dbReference>
<dbReference type="InterPro" id="IPR002110">
    <property type="entry name" value="Ankyrin_rpt"/>
</dbReference>
<evidence type="ECO:0000313" key="4">
    <source>
        <dbReference type="Proteomes" id="UP001461498"/>
    </source>
</evidence>
<dbReference type="SUPFAM" id="SSF48403">
    <property type="entry name" value="Ankyrin repeat"/>
    <property type="match status" value="1"/>
</dbReference>
<evidence type="ECO:0000256" key="1">
    <source>
        <dbReference type="PROSITE-ProRule" id="PRU00023"/>
    </source>
</evidence>
<name>A0AAW1DAZ8_9HEMI</name>
<protein>
    <recommendedName>
        <fullName evidence="2">SOCS box domain-containing protein</fullName>
    </recommendedName>
</protein>
<feature type="domain" description="SOCS box" evidence="2">
    <location>
        <begin position="424"/>
        <end position="467"/>
    </location>
</feature>
<dbReference type="PROSITE" id="PS50088">
    <property type="entry name" value="ANK_REPEAT"/>
    <property type="match status" value="6"/>
</dbReference>
<dbReference type="InterPro" id="IPR051616">
    <property type="entry name" value="Cul2-RING_E3_ligase_SR"/>
</dbReference>
<accession>A0AAW1DAZ8</accession>
<dbReference type="AlphaFoldDB" id="A0AAW1DAZ8"/>
<dbReference type="CDD" id="cd03716">
    <property type="entry name" value="SOCS_ASB_like"/>
    <property type="match status" value="1"/>
</dbReference>
<dbReference type="PANTHER" id="PTHR46224:SF64">
    <property type="entry name" value="IQ MOTIF AND ANKYRIN REPEAT DOMAIN-CONTAINING PROTEIN 1"/>
    <property type="match status" value="1"/>
</dbReference>
<reference evidence="3 4" key="1">
    <citation type="submission" date="2022-12" db="EMBL/GenBank/DDBJ databases">
        <title>Chromosome-level genome assembly of true bugs.</title>
        <authorList>
            <person name="Ma L."/>
            <person name="Li H."/>
        </authorList>
    </citation>
    <scope>NUCLEOTIDE SEQUENCE [LARGE SCALE GENOMIC DNA]</scope>
    <source>
        <strain evidence="3">Lab_2022b</strain>
    </source>
</reference>
<keyword evidence="4" id="KW-1185">Reference proteome</keyword>
<evidence type="ECO:0000259" key="2">
    <source>
        <dbReference type="PROSITE" id="PS50225"/>
    </source>
</evidence>
<keyword evidence="1" id="KW-0040">ANK repeat</keyword>
<dbReference type="PRINTS" id="PR01415">
    <property type="entry name" value="ANKYRIN"/>
</dbReference>
<dbReference type="Pfam" id="PF12796">
    <property type="entry name" value="Ank_2"/>
    <property type="match status" value="2"/>
</dbReference>
<dbReference type="Gene3D" id="1.25.40.20">
    <property type="entry name" value="Ankyrin repeat-containing domain"/>
    <property type="match status" value="2"/>
</dbReference>
<dbReference type="EMBL" id="JAPXFL010000004">
    <property type="protein sequence ID" value="KAK9507881.1"/>
    <property type="molecule type" value="Genomic_DNA"/>
</dbReference>
<dbReference type="SMART" id="SM00248">
    <property type="entry name" value="ANK"/>
    <property type="match status" value="7"/>
</dbReference>
<dbReference type="Pfam" id="PF00023">
    <property type="entry name" value="Ank"/>
    <property type="match status" value="1"/>
</dbReference>
<proteinExistence type="predicted"/>
<dbReference type="Gene3D" id="1.10.750.20">
    <property type="entry name" value="SOCS box"/>
    <property type="match status" value="1"/>
</dbReference>
<dbReference type="SMART" id="SM00969">
    <property type="entry name" value="SOCS_box"/>
    <property type="match status" value="1"/>
</dbReference>
<dbReference type="Pfam" id="PF07525">
    <property type="entry name" value="SOCS_box"/>
    <property type="match status" value="1"/>
</dbReference>
<evidence type="ECO:0000313" key="3">
    <source>
        <dbReference type="EMBL" id="KAK9507881.1"/>
    </source>
</evidence>
<dbReference type="SUPFAM" id="SSF158235">
    <property type="entry name" value="SOCS box-like"/>
    <property type="match status" value="1"/>
</dbReference>